<proteinExistence type="inferred from homology"/>
<dbReference type="OMA" id="TTAINRW"/>
<feature type="domain" description="Terpene synthase N-terminal" evidence="6">
    <location>
        <begin position="25"/>
        <end position="201"/>
    </location>
</feature>
<gene>
    <name evidence="8" type="ORF">RchiOBHm_Chr5g0059541</name>
</gene>
<evidence type="ECO:0000313" key="8">
    <source>
        <dbReference type="EMBL" id="PRQ33614.1"/>
    </source>
</evidence>
<sequence length="544" mass="62751">MSSQVLASQSQAPYTRPSANYTPSIWGDHFLSYAKAEVDFNLEQRVQELKREVKMILMVPAKEPSQKLDLVDDIQRLGISYHFENEIDEILKQIYQTTYGSDVEYDEDLYTTALCFRLLRQHGYNVSSDMFNKYFKEGNDEKFKESLLSDVSGLLSLYEATHLRIHGEDILEEALAFTTTHLESMKDNLSPPLSKQVAHSLNQPLRKGITRVEARYYLSIYHECDSHNETLLTFAKLDFNLLQWWKDLDVRNELPFTRDRVTEVYFCWASSVCFEPEYSFARRTLCKVTALASILDDIYDLYGTFEELELFTKAIERWDICFMDALPSYMKVYYTALLDVYTVVEEELAKEGKLYRIHYAIEAMKKLAKCYFLEAKWFHQKHVPTADEYIALSSLTSGYPLLVTTSFVTMGDIATQDSFDWLATYPKPVKGCAVVARLMDDLVSHKFEQKRGHVASAVVCYMKEFGATEEEAIIAMRRKVSGAWKDINESFLFPNAISRPLLTRILNLACVMDVVYKNEDGYTTDQHGILKDLITSTLVQQVPV</sequence>
<dbReference type="GO" id="GO:0000287">
    <property type="term" value="F:magnesium ion binding"/>
    <property type="evidence" value="ECO:0007669"/>
    <property type="project" value="InterPro"/>
</dbReference>
<keyword evidence="2" id="KW-0479">Metal-binding</keyword>
<dbReference type="InterPro" id="IPR008930">
    <property type="entry name" value="Terpenoid_cyclase/PrenylTrfase"/>
</dbReference>
<evidence type="ECO:0000259" key="6">
    <source>
        <dbReference type="Pfam" id="PF01397"/>
    </source>
</evidence>
<keyword evidence="4 8" id="KW-0456">Lyase</keyword>
<dbReference type="FunFam" id="1.50.10.130:FF:000001">
    <property type="entry name" value="Isoprene synthase, chloroplastic"/>
    <property type="match status" value="1"/>
</dbReference>
<dbReference type="Proteomes" id="UP000238479">
    <property type="component" value="Chromosome 5"/>
</dbReference>
<dbReference type="Gramene" id="PRQ33614">
    <property type="protein sequence ID" value="PRQ33614"/>
    <property type="gene ID" value="RchiOBHm_Chr5g0059541"/>
</dbReference>
<dbReference type="SUPFAM" id="SSF48576">
    <property type="entry name" value="Terpenoid synthases"/>
    <property type="match status" value="1"/>
</dbReference>
<dbReference type="AlphaFoldDB" id="A0A2P6QHG4"/>
<dbReference type="PANTHER" id="PTHR31225:SF221">
    <property type="entry name" value="(-)-GERMACRENE D SYNTHASE"/>
    <property type="match status" value="1"/>
</dbReference>
<dbReference type="InterPro" id="IPR044814">
    <property type="entry name" value="Terpene_cyclase_plant_C1"/>
</dbReference>
<dbReference type="SUPFAM" id="SSF48239">
    <property type="entry name" value="Terpenoid cyclases/Protein prenyltransferases"/>
    <property type="match status" value="1"/>
</dbReference>
<keyword evidence="3" id="KW-0460">Magnesium</keyword>
<dbReference type="EMBL" id="PDCK01000043">
    <property type="protein sequence ID" value="PRQ33614.1"/>
    <property type="molecule type" value="Genomic_DNA"/>
</dbReference>
<dbReference type="FunFam" id="1.10.600.10:FF:000007">
    <property type="entry name" value="Isoprene synthase, chloroplastic"/>
    <property type="match status" value="1"/>
</dbReference>
<dbReference type="Gene3D" id="1.10.600.10">
    <property type="entry name" value="Farnesyl Diphosphate Synthase"/>
    <property type="match status" value="1"/>
</dbReference>
<dbReference type="EC" id="4.2.3.-" evidence="8"/>
<dbReference type="PANTHER" id="PTHR31225">
    <property type="entry name" value="OS04G0344100 PROTEIN-RELATED"/>
    <property type="match status" value="1"/>
</dbReference>
<evidence type="ECO:0000256" key="4">
    <source>
        <dbReference type="ARBA" id="ARBA00023239"/>
    </source>
</evidence>
<evidence type="ECO:0000256" key="1">
    <source>
        <dbReference type="ARBA" id="ARBA00001946"/>
    </source>
</evidence>
<evidence type="ECO:0000256" key="5">
    <source>
        <dbReference type="ARBA" id="ARBA00033744"/>
    </source>
</evidence>
<dbReference type="InterPro" id="IPR034741">
    <property type="entry name" value="Terpene_cyclase-like_1_C"/>
</dbReference>
<dbReference type="InterPro" id="IPR001906">
    <property type="entry name" value="Terpene_synth_N"/>
</dbReference>
<evidence type="ECO:0000256" key="3">
    <source>
        <dbReference type="ARBA" id="ARBA00022842"/>
    </source>
</evidence>
<dbReference type="InterPro" id="IPR008949">
    <property type="entry name" value="Isoprenoid_synthase_dom_sf"/>
</dbReference>
<dbReference type="STRING" id="74649.A0A2P6QHG4"/>
<evidence type="ECO:0000256" key="2">
    <source>
        <dbReference type="ARBA" id="ARBA00022723"/>
    </source>
</evidence>
<dbReference type="GO" id="GO:0010333">
    <property type="term" value="F:terpene synthase activity"/>
    <property type="evidence" value="ECO:0007669"/>
    <property type="project" value="InterPro"/>
</dbReference>
<dbReference type="Pfam" id="PF01397">
    <property type="entry name" value="Terpene_synth"/>
    <property type="match status" value="1"/>
</dbReference>
<protein>
    <submittedName>
        <fullName evidence="8">Putative lyase</fullName>
        <ecNumber evidence="8">4.2.3.-</ecNumber>
    </submittedName>
</protein>
<dbReference type="CDD" id="cd00684">
    <property type="entry name" value="Terpene_cyclase_plant_C1"/>
    <property type="match status" value="1"/>
</dbReference>
<dbReference type="SFLD" id="SFLDG01019">
    <property type="entry name" value="Terpene_Cyclase_Like_1_C_Termi"/>
    <property type="match status" value="1"/>
</dbReference>
<feature type="domain" description="Terpene synthase metal-binding" evidence="7">
    <location>
        <begin position="246"/>
        <end position="486"/>
    </location>
</feature>
<dbReference type="GO" id="GO:0016102">
    <property type="term" value="P:diterpenoid biosynthetic process"/>
    <property type="evidence" value="ECO:0007669"/>
    <property type="project" value="InterPro"/>
</dbReference>
<name>A0A2P6QHG4_ROSCH</name>
<dbReference type="SMR" id="A0A2P6QHG4"/>
<keyword evidence="9" id="KW-1185">Reference proteome</keyword>
<reference evidence="8 9" key="1">
    <citation type="journal article" date="2018" name="Nat. Genet.">
        <title>The Rosa genome provides new insights in the design of modern roses.</title>
        <authorList>
            <person name="Bendahmane M."/>
        </authorList>
    </citation>
    <scope>NUCLEOTIDE SEQUENCE [LARGE SCALE GENOMIC DNA]</scope>
    <source>
        <strain evidence="9">cv. Old Blush</strain>
    </source>
</reference>
<dbReference type="Gene3D" id="1.50.10.130">
    <property type="entry name" value="Terpene synthase, N-terminal domain"/>
    <property type="match status" value="1"/>
</dbReference>
<accession>A0A2P6QHG4</accession>
<dbReference type="InterPro" id="IPR050148">
    <property type="entry name" value="Terpene_synthase-like"/>
</dbReference>
<evidence type="ECO:0000313" key="9">
    <source>
        <dbReference type="Proteomes" id="UP000238479"/>
    </source>
</evidence>
<organism evidence="8 9">
    <name type="scientific">Rosa chinensis</name>
    <name type="common">China rose</name>
    <dbReference type="NCBI Taxonomy" id="74649"/>
    <lineage>
        <taxon>Eukaryota</taxon>
        <taxon>Viridiplantae</taxon>
        <taxon>Streptophyta</taxon>
        <taxon>Embryophyta</taxon>
        <taxon>Tracheophyta</taxon>
        <taxon>Spermatophyta</taxon>
        <taxon>Magnoliopsida</taxon>
        <taxon>eudicotyledons</taxon>
        <taxon>Gunneridae</taxon>
        <taxon>Pentapetalae</taxon>
        <taxon>rosids</taxon>
        <taxon>fabids</taxon>
        <taxon>Rosales</taxon>
        <taxon>Rosaceae</taxon>
        <taxon>Rosoideae</taxon>
        <taxon>Rosoideae incertae sedis</taxon>
        <taxon>Rosa</taxon>
    </lineage>
</organism>
<dbReference type="InterPro" id="IPR005630">
    <property type="entry name" value="Terpene_synthase_metal-bd"/>
</dbReference>
<comment type="caution">
    <text evidence="8">The sequence shown here is derived from an EMBL/GenBank/DDBJ whole genome shotgun (WGS) entry which is preliminary data.</text>
</comment>
<comment type="similarity">
    <text evidence="5">Belongs to the terpene synthase family. Tpsb subfamily.</text>
</comment>
<dbReference type="InterPro" id="IPR036965">
    <property type="entry name" value="Terpene_synth_N_sf"/>
</dbReference>
<dbReference type="SFLD" id="SFLDS00005">
    <property type="entry name" value="Isoprenoid_Synthase_Type_I"/>
    <property type="match status" value="1"/>
</dbReference>
<comment type="cofactor">
    <cofactor evidence="1">
        <name>Mg(2+)</name>
        <dbReference type="ChEBI" id="CHEBI:18420"/>
    </cofactor>
</comment>
<dbReference type="Pfam" id="PF03936">
    <property type="entry name" value="Terpene_synth_C"/>
    <property type="match status" value="1"/>
</dbReference>
<evidence type="ECO:0000259" key="7">
    <source>
        <dbReference type="Pfam" id="PF03936"/>
    </source>
</evidence>